<evidence type="ECO:0000256" key="1">
    <source>
        <dbReference type="SAM" id="MobiDB-lite"/>
    </source>
</evidence>
<organism evidence="2 3">
    <name type="scientific">Muraenolepis orangiensis</name>
    <name type="common">Patagonian moray cod</name>
    <dbReference type="NCBI Taxonomy" id="630683"/>
    <lineage>
        <taxon>Eukaryota</taxon>
        <taxon>Metazoa</taxon>
        <taxon>Chordata</taxon>
        <taxon>Craniata</taxon>
        <taxon>Vertebrata</taxon>
        <taxon>Euteleostomi</taxon>
        <taxon>Actinopterygii</taxon>
        <taxon>Neopterygii</taxon>
        <taxon>Teleostei</taxon>
        <taxon>Neoteleostei</taxon>
        <taxon>Acanthomorphata</taxon>
        <taxon>Zeiogadaria</taxon>
        <taxon>Gadariae</taxon>
        <taxon>Gadiformes</taxon>
        <taxon>Muraenolepidoidei</taxon>
        <taxon>Muraenolepididae</taxon>
        <taxon>Muraenolepis</taxon>
    </lineage>
</organism>
<sequence>MLDTIQVNRSKWEELNKERQCPATPPHCSGGESAPLADDGIAPCCGATGATGATGAATAAAGDPSKPAS</sequence>
<name>A0A9Q0DMT9_9TELE</name>
<dbReference type="EMBL" id="JANIIK010000113">
    <property type="protein sequence ID" value="KAJ3591585.1"/>
    <property type="molecule type" value="Genomic_DNA"/>
</dbReference>
<proteinExistence type="predicted"/>
<accession>A0A9Q0DMT9</accession>
<reference evidence="2" key="1">
    <citation type="submission" date="2022-07" db="EMBL/GenBank/DDBJ databases">
        <title>Chromosome-level genome of Muraenolepis orangiensis.</title>
        <authorList>
            <person name="Kim J."/>
        </authorList>
    </citation>
    <scope>NUCLEOTIDE SEQUENCE</scope>
    <source>
        <strain evidence="2">KU_S4_2022</strain>
        <tissue evidence="2">Muscle</tissue>
    </source>
</reference>
<feature type="compositionally biased region" description="Basic and acidic residues" evidence="1">
    <location>
        <begin position="10"/>
        <end position="20"/>
    </location>
</feature>
<feature type="region of interest" description="Disordered" evidence="1">
    <location>
        <begin position="1"/>
        <end position="42"/>
    </location>
</feature>
<evidence type="ECO:0000313" key="2">
    <source>
        <dbReference type="EMBL" id="KAJ3591585.1"/>
    </source>
</evidence>
<comment type="caution">
    <text evidence="2">The sequence shown here is derived from an EMBL/GenBank/DDBJ whole genome shotgun (WGS) entry which is preliminary data.</text>
</comment>
<gene>
    <name evidence="2" type="ORF">NHX12_006718</name>
</gene>
<dbReference type="AlphaFoldDB" id="A0A9Q0DMT9"/>
<evidence type="ECO:0000313" key="3">
    <source>
        <dbReference type="Proteomes" id="UP001148018"/>
    </source>
</evidence>
<protein>
    <submittedName>
        <fullName evidence="2">Uncharacterized protein</fullName>
    </submittedName>
</protein>
<dbReference type="Proteomes" id="UP001148018">
    <property type="component" value="Unassembled WGS sequence"/>
</dbReference>
<keyword evidence="3" id="KW-1185">Reference proteome</keyword>